<dbReference type="InterPro" id="IPR001182">
    <property type="entry name" value="FtsW/RodA"/>
</dbReference>
<evidence type="ECO:0000256" key="3">
    <source>
        <dbReference type="ARBA" id="ARBA00022960"/>
    </source>
</evidence>
<gene>
    <name evidence="7" type="ORF">IAA98_15230</name>
</gene>
<comment type="caution">
    <text evidence="7">The sequence shown here is derived from an EMBL/GenBank/DDBJ whole genome shotgun (WGS) entry which is preliminary data.</text>
</comment>
<feature type="transmembrane region" description="Helical" evidence="6">
    <location>
        <begin position="265"/>
        <end position="284"/>
    </location>
</feature>
<dbReference type="PANTHER" id="PTHR30474">
    <property type="entry name" value="CELL CYCLE PROTEIN"/>
    <property type="match status" value="1"/>
</dbReference>
<feature type="transmembrane region" description="Helical" evidence="6">
    <location>
        <begin position="348"/>
        <end position="369"/>
    </location>
</feature>
<accession>A0A9D1H2K5</accession>
<keyword evidence="3" id="KW-0133">Cell shape</keyword>
<comment type="subcellular location">
    <subcellularLocation>
        <location evidence="1">Membrane</location>
        <topology evidence="1">Multi-pass membrane protein</topology>
    </subcellularLocation>
</comment>
<name>A0A9D1H2K5_9ACTN</name>
<dbReference type="GO" id="GO:0008360">
    <property type="term" value="P:regulation of cell shape"/>
    <property type="evidence" value="ECO:0007669"/>
    <property type="project" value="UniProtKB-KW"/>
</dbReference>
<dbReference type="Pfam" id="PF01098">
    <property type="entry name" value="FTSW_RODA_SPOVE"/>
    <property type="match status" value="1"/>
</dbReference>
<evidence type="ECO:0000256" key="4">
    <source>
        <dbReference type="ARBA" id="ARBA00022989"/>
    </source>
</evidence>
<feature type="transmembrane region" description="Helical" evidence="6">
    <location>
        <begin position="414"/>
        <end position="435"/>
    </location>
</feature>
<keyword evidence="5 6" id="KW-0472">Membrane</keyword>
<keyword evidence="2 6" id="KW-0812">Transmembrane</keyword>
<evidence type="ECO:0000313" key="7">
    <source>
        <dbReference type="EMBL" id="HIT76930.1"/>
    </source>
</evidence>
<feature type="transmembrane region" description="Helical" evidence="6">
    <location>
        <begin position="26"/>
        <end position="43"/>
    </location>
</feature>
<feature type="transmembrane region" description="Helical" evidence="6">
    <location>
        <begin position="381"/>
        <end position="402"/>
    </location>
</feature>
<dbReference type="AlphaFoldDB" id="A0A9D1H2K5"/>
<reference evidence="7" key="1">
    <citation type="submission" date="2020-10" db="EMBL/GenBank/DDBJ databases">
        <authorList>
            <person name="Gilroy R."/>
        </authorList>
    </citation>
    <scope>NUCLEOTIDE SEQUENCE</scope>
    <source>
        <strain evidence="7">ChiGjej1B1-24693</strain>
    </source>
</reference>
<evidence type="ECO:0000256" key="6">
    <source>
        <dbReference type="SAM" id="Phobius"/>
    </source>
</evidence>
<feature type="transmembrane region" description="Helical" evidence="6">
    <location>
        <begin position="82"/>
        <end position="102"/>
    </location>
</feature>
<evidence type="ECO:0000313" key="8">
    <source>
        <dbReference type="Proteomes" id="UP000886842"/>
    </source>
</evidence>
<dbReference type="GO" id="GO:0005886">
    <property type="term" value="C:plasma membrane"/>
    <property type="evidence" value="ECO:0007669"/>
    <property type="project" value="TreeGrafter"/>
</dbReference>
<feature type="transmembrane region" description="Helical" evidence="6">
    <location>
        <begin position="141"/>
        <end position="158"/>
    </location>
</feature>
<dbReference type="GO" id="GO:0015648">
    <property type="term" value="F:lipid-linked peptidoglycan transporter activity"/>
    <property type="evidence" value="ECO:0007669"/>
    <property type="project" value="TreeGrafter"/>
</dbReference>
<feature type="transmembrane region" description="Helical" evidence="6">
    <location>
        <begin position="55"/>
        <end position="75"/>
    </location>
</feature>
<keyword evidence="4 6" id="KW-1133">Transmembrane helix</keyword>
<dbReference type="GO" id="GO:0032153">
    <property type="term" value="C:cell division site"/>
    <property type="evidence" value="ECO:0007669"/>
    <property type="project" value="TreeGrafter"/>
</dbReference>
<reference evidence="7" key="2">
    <citation type="journal article" date="2021" name="PeerJ">
        <title>Extensive microbial diversity within the chicken gut microbiome revealed by metagenomics and culture.</title>
        <authorList>
            <person name="Gilroy R."/>
            <person name="Ravi A."/>
            <person name="Getino M."/>
            <person name="Pursley I."/>
            <person name="Horton D.L."/>
            <person name="Alikhan N.F."/>
            <person name="Baker D."/>
            <person name="Gharbi K."/>
            <person name="Hall N."/>
            <person name="Watson M."/>
            <person name="Adriaenssens E.M."/>
            <person name="Foster-Nyarko E."/>
            <person name="Jarju S."/>
            <person name="Secka A."/>
            <person name="Antonio M."/>
            <person name="Oren A."/>
            <person name="Chaudhuri R.R."/>
            <person name="La Ragione R."/>
            <person name="Hildebrand F."/>
            <person name="Pallen M.J."/>
        </authorList>
    </citation>
    <scope>NUCLEOTIDE SEQUENCE</scope>
    <source>
        <strain evidence="7">ChiGjej1B1-24693</strain>
    </source>
</reference>
<dbReference type="EMBL" id="DVLP01000440">
    <property type="protein sequence ID" value="HIT76930.1"/>
    <property type="molecule type" value="Genomic_DNA"/>
</dbReference>
<dbReference type="GO" id="GO:0051301">
    <property type="term" value="P:cell division"/>
    <property type="evidence" value="ECO:0007669"/>
    <property type="project" value="InterPro"/>
</dbReference>
<sequence length="464" mass="49972">MPAGTGVTPATGGTVVVPRKRRNTELVLLLLALLIGIGAWFITNLNVHNAIPENWPLVVGIWVGLAAVCHIAIRWRIPYADPVLLPCVFLLNGLGLAVIARLDLSTTSTDAPNQFLWTGLGVALFVTVLLVLRDHRPLQRFPFLLGLVGLVMLLMPLLPGIGREIYGARIWIGIGRLSFQPAEAAKVVLAVAFASYLVERREVLALAGVRVLGLDLPRLRDLGPIALMWGASMLVLVYQRDLGTSLLFFGMFVMMLYVATERPGWAIVGTGLFAVGAVAGWLMFSHVQVRVDAWLHPFDHPDTAYQIIQGQYGIAWGGLLGRGLGLGRPGLIPVVKSDFITAAIGEELGMTGLMAVIMVYALIAARGLRISLMGKEPFGKLLAAGLAFTFALQVFTIVGGVTRLLPLTGLTTPFLSQGGSSLICNWVLVGLLLVISHQFRKPVATVPEIDPDTERTQLIPGGLR</sequence>
<dbReference type="PANTHER" id="PTHR30474:SF3">
    <property type="entry name" value="PEPTIDOGLYCAN GLYCOSYLTRANSFERASE RODA"/>
    <property type="match status" value="1"/>
</dbReference>
<evidence type="ECO:0000256" key="2">
    <source>
        <dbReference type="ARBA" id="ARBA00022692"/>
    </source>
</evidence>
<organism evidence="7 8">
    <name type="scientific">Candidatus Avipropionibacterium avicola</name>
    <dbReference type="NCBI Taxonomy" id="2840701"/>
    <lineage>
        <taxon>Bacteria</taxon>
        <taxon>Bacillati</taxon>
        <taxon>Actinomycetota</taxon>
        <taxon>Actinomycetes</taxon>
        <taxon>Propionibacteriales</taxon>
        <taxon>Propionibacteriaceae</taxon>
        <taxon>Propionibacteriaceae incertae sedis</taxon>
        <taxon>Candidatus Avipropionibacterium</taxon>
    </lineage>
</organism>
<evidence type="ECO:0000256" key="1">
    <source>
        <dbReference type="ARBA" id="ARBA00004141"/>
    </source>
</evidence>
<proteinExistence type="predicted"/>
<evidence type="ECO:0000256" key="5">
    <source>
        <dbReference type="ARBA" id="ARBA00023136"/>
    </source>
</evidence>
<dbReference type="Proteomes" id="UP000886842">
    <property type="component" value="Unassembled WGS sequence"/>
</dbReference>
<feature type="transmembrane region" description="Helical" evidence="6">
    <location>
        <begin position="242"/>
        <end position="258"/>
    </location>
</feature>
<feature type="transmembrane region" description="Helical" evidence="6">
    <location>
        <begin position="114"/>
        <end position="132"/>
    </location>
</feature>
<protein>
    <submittedName>
        <fullName evidence="7">FtsW/RodA/SpoVE family cell cycle protein</fullName>
    </submittedName>
</protein>